<evidence type="ECO:0000313" key="3">
    <source>
        <dbReference type="EMBL" id="CAD7622935.1"/>
    </source>
</evidence>
<dbReference type="Proteomes" id="UP000759131">
    <property type="component" value="Unassembled WGS sequence"/>
</dbReference>
<feature type="region of interest" description="Disordered" evidence="1">
    <location>
        <begin position="1"/>
        <end position="22"/>
    </location>
</feature>
<dbReference type="EMBL" id="OC855940">
    <property type="protein sequence ID" value="CAD7622935.1"/>
    <property type="molecule type" value="Genomic_DNA"/>
</dbReference>
<name>A0A7R9PVZ0_9ACAR</name>
<accession>A0A7R9PVZ0</accession>
<organism evidence="3">
    <name type="scientific">Medioppia subpectinata</name>
    <dbReference type="NCBI Taxonomy" id="1979941"/>
    <lineage>
        <taxon>Eukaryota</taxon>
        <taxon>Metazoa</taxon>
        <taxon>Ecdysozoa</taxon>
        <taxon>Arthropoda</taxon>
        <taxon>Chelicerata</taxon>
        <taxon>Arachnida</taxon>
        <taxon>Acari</taxon>
        <taxon>Acariformes</taxon>
        <taxon>Sarcoptiformes</taxon>
        <taxon>Oribatida</taxon>
        <taxon>Brachypylina</taxon>
        <taxon>Oppioidea</taxon>
        <taxon>Oppiidae</taxon>
        <taxon>Medioppia</taxon>
    </lineage>
</organism>
<keyword evidence="4" id="KW-1185">Reference proteome</keyword>
<dbReference type="Pfam" id="PF25396">
    <property type="entry name" value="ZNFX1"/>
    <property type="match status" value="1"/>
</dbReference>
<proteinExistence type="predicted"/>
<dbReference type="EMBL" id="CAJPIZ010001365">
    <property type="protein sequence ID" value="CAG2103365.1"/>
    <property type="molecule type" value="Genomic_DNA"/>
</dbReference>
<protein>
    <recommendedName>
        <fullName evidence="2">ZNFX1 domain-containing protein</fullName>
    </recommendedName>
</protein>
<feature type="compositionally biased region" description="Basic and acidic residues" evidence="1">
    <location>
        <begin position="1"/>
        <end position="13"/>
    </location>
</feature>
<feature type="domain" description="ZNFX1" evidence="2">
    <location>
        <begin position="100"/>
        <end position="206"/>
    </location>
</feature>
<evidence type="ECO:0000313" key="4">
    <source>
        <dbReference type="Proteomes" id="UP000759131"/>
    </source>
</evidence>
<evidence type="ECO:0000256" key="1">
    <source>
        <dbReference type="SAM" id="MobiDB-lite"/>
    </source>
</evidence>
<dbReference type="OrthoDB" id="6429945at2759"/>
<dbReference type="AlphaFoldDB" id="A0A7R9PVZ0"/>
<gene>
    <name evidence="3" type="ORF">OSB1V03_LOCUS3396</name>
</gene>
<dbReference type="InterPro" id="IPR057373">
    <property type="entry name" value="ZNFX1"/>
</dbReference>
<evidence type="ECO:0000259" key="2">
    <source>
        <dbReference type="Pfam" id="PF25396"/>
    </source>
</evidence>
<reference evidence="3" key="1">
    <citation type="submission" date="2020-11" db="EMBL/GenBank/DDBJ databases">
        <authorList>
            <person name="Tran Van P."/>
        </authorList>
    </citation>
    <scope>NUCLEOTIDE SEQUENCE</scope>
</reference>
<sequence length="266" mass="30813">MSDKMRSKSRQTDSRSSSPALQSVPALKRVNSFRTDPICPTFAEIRGNIVPILKPNFLKGPYSSVERYLEVQYSLLREDLVRSLRSGIHEFMHCGQNGRRIPEIRVYGNVSILERSAKSLSTYWAKFDVSQLPPINWMFTKRLIPGSLLCLSANNFRTFCFATVSADRLVEDLANGLIQLELESESLTDEFKHIDHMKTYVMIESEVYYEAYKHNLKTLKQFAENTFPFKEQIVYLAKGVLRPKYLTFDTTYDMHSIVVLGHRHYH</sequence>